<evidence type="ECO:0000259" key="2">
    <source>
        <dbReference type="SMART" id="SM01034"/>
    </source>
</evidence>
<proteinExistence type="predicted"/>
<name>A0A2T6A1G0_9RHOB</name>
<evidence type="ECO:0000256" key="1">
    <source>
        <dbReference type="SAM" id="MobiDB-lite"/>
    </source>
</evidence>
<dbReference type="InterPro" id="IPR007024">
    <property type="entry name" value="BLUF_domain"/>
</dbReference>
<feature type="domain" description="BLUF" evidence="2">
    <location>
        <begin position="1"/>
        <end position="92"/>
    </location>
</feature>
<organism evidence="3 4">
    <name type="scientific">Allosediminivita pacifica</name>
    <dbReference type="NCBI Taxonomy" id="1267769"/>
    <lineage>
        <taxon>Bacteria</taxon>
        <taxon>Pseudomonadati</taxon>
        <taxon>Pseudomonadota</taxon>
        <taxon>Alphaproteobacteria</taxon>
        <taxon>Rhodobacterales</taxon>
        <taxon>Paracoccaceae</taxon>
        <taxon>Allosediminivita</taxon>
    </lineage>
</organism>
<dbReference type="Gene3D" id="3.30.70.100">
    <property type="match status" value="1"/>
</dbReference>
<dbReference type="GO" id="GO:0071949">
    <property type="term" value="F:FAD binding"/>
    <property type="evidence" value="ECO:0007669"/>
    <property type="project" value="InterPro"/>
</dbReference>
<evidence type="ECO:0000313" key="3">
    <source>
        <dbReference type="EMBL" id="PTX37645.1"/>
    </source>
</evidence>
<dbReference type="AlphaFoldDB" id="A0A2T6A1G0"/>
<dbReference type="InterPro" id="IPR036046">
    <property type="entry name" value="Acylphosphatase-like_dom_sf"/>
</dbReference>
<reference evidence="3 4" key="1">
    <citation type="submission" date="2018-04" db="EMBL/GenBank/DDBJ databases">
        <title>Genomic Encyclopedia of Archaeal and Bacterial Type Strains, Phase II (KMG-II): from individual species to whole genera.</title>
        <authorList>
            <person name="Goeker M."/>
        </authorList>
    </citation>
    <scope>NUCLEOTIDE SEQUENCE [LARGE SCALE GENOMIC DNA]</scope>
    <source>
        <strain evidence="3 4">DSM 29329</strain>
    </source>
</reference>
<gene>
    <name evidence="3" type="ORF">C8N44_1484</name>
</gene>
<dbReference type="Pfam" id="PF04940">
    <property type="entry name" value="BLUF"/>
    <property type="match status" value="1"/>
</dbReference>
<dbReference type="SUPFAM" id="SSF54975">
    <property type="entry name" value="Acylphosphatase/BLUF domain-like"/>
    <property type="match status" value="1"/>
</dbReference>
<dbReference type="GO" id="GO:0009882">
    <property type="term" value="F:blue light photoreceptor activity"/>
    <property type="evidence" value="ECO:0007669"/>
    <property type="project" value="InterPro"/>
</dbReference>
<dbReference type="SMART" id="SM01034">
    <property type="entry name" value="BLUF"/>
    <property type="match status" value="1"/>
</dbReference>
<keyword evidence="4" id="KW-1185">Reference proteome</keyword>
<comment type="caution">
    <text evidence="3">The sequence shown here is derived from an EMBL/GenBank/DDBJ whole genome shotgun (WGS) entry which is preliminary data.</text>
</comment>
<protein>
    <recommendedName>
        <fullName evidence="2">BLUF domain-containing protein</fullName>
    </recommendedName>
</protein>
<dbReference type="OrthoDB" id="196105at2"/>
<dbReference type="RefSeq" id="WP_107978838.1">
    <property type="nucleotide sequence ID" value="NZ_BMEZ01000048.1"/>
</dbReference>
<accession>A0A2T6A1G0</accession>
<evidence type="ECO:0000313" key="4">
    <source>
        <dbReference type="Proteomes" id="UP000244069"/>
    </source>
</evidence>
<dbReference type="Proteomes" id="UP000244069">
    <property type="component" value="Unassembled WGS sequence"/>
</dbReference>
<sequence length="156" mass="17124">MLRLVCSSIPRVPAERCLLDIAREAEKHHADEGCCSLLYFHDFRFVHVVEGPAIPVTRYATRLRMDDRQIPDWEKIIPIRERAILPALRVGMLTLPDLPVSAVDRPECHADAVLEDLLVAAQVKYPGGIEAGTAIVSPLETGTPGHGTTGRLPDSA</sequence>
<dbReference type="EMBL" id="QBKN01000048">
    <property type="protein sequence ID" value="PTX37645.1"/>
    <property type="molecule type" value="Genomic_DNA"/>
</dbReference>
<feature type="region of interest" description="Disordered" evidence="1">
    <location>
        <begin position="137"/>
        <end position="156"/>
    </location>
</feature>